<feature type="transmembrane region" description="Helical" evidence="8">
    <location>
        <begin position="30"/>
        <end position="52"/>
    </location>
</feature>
<feature type="compositionally biased region" description="Basic and acidic residues" evidence="7">
    <location>
        <begin position="119"/>
        <end position="132"/>
    </location>
</feature>
<dbReference type="PANTHER" id="PTHR34583:SF2">
    <property type="entry name" value="ANTIPORTER SUBUNIT MNHC2-RELATED"/>
    <property type="match status" value="1"/>
</dbReference>
<evidence type="ECO:0000256" key="2">
    <source>
        <dbReference type="ARBA" id="ARBA00010388"/>
    </source>
</evidence>
<evidence type="ECO:0000313" key="10">
    <source>
        <dbReference type="Proteomes" id="UP000645966"/>
    </source>
</evidence>
<accession>A0A934IAH0</accession>
<organism evidence="9 10">
    <name type="scientific">Corynebacterium meridianum</name>
    <dbReference type="NCBI Taxonomy" id="2765363"/>
    <lineage>
        <taxon>Bacteria</taxon>
        <taxon>Bacillati</taxon>
        <taxon>Actinomycetota</taxon>
        <taxon>Actinomycetes</taxon>
        <taxon>Mycobacteriales</taxon>
        <taxon>Corynebacteriaceae</taxon>
        <taxon>Corynebacterium</taxon>
    </lineage>
</organism>
<dbReference type="InterPro" id="IPR050601">
    <property type="entry name" value="CPA3_antiporter_subunitC"/>
</dbReference>
<sequence>MIANLFLLIACGVLISCGVYLLLERAMTKMLLGLILLGNGANLLMLTAGGGAGAPPIAGRESTLSGTDADPLAQAMILTAIVISMAMTAFILALAFRQYRYRTADLIGDDTEDTAIAHRPDTASAAPDHDASADPETGRVTGHGDDFGPDSFERPVKEDN</sequence>
<dbReference type="Gene3D" id="1.10.287.3510">
    <property type="match status" value="1"/>
</dbReference>
<dbReference type="RefSeq" id="WP_198739323.1">
    <property type="nucleotide sequence ID" value="NZ_JAEIOS010000015.1"/>
</dbReference>
<name>A0A934IAH0_9CORY</name>
<dbReference type="EMBL" id="JAEIOS010000015">
    <property type="protein sequence ID" value="MBI8990318.1"/>
    <property type="molecule type" value="Genomic_DNA"/>
</dbReference>
<evidence type="ECO:0000256" key="8">
    <source>
        <dbReference type="SAM" id="Phobius"/>
    </source>
</evidence>
<evidence type="ECO:0000256" key="5">
    <source>
        <dbReference type="ARBA" id="ARBA00022989"/>
    </source>
</evidence>
<comment type="subcellular location">
    <subcellularLocation>
        <location evidence="1">Cell membrane</location>
        <topology evidence="1">Multi-pass membrane protein</topology>
    </subcellularLocation>
</comment>
<keyword evidence="10" id="KW-1185">Reference proteome</keyword>
<dbReference type="InterPro" id="IPR039428">
    <property type="entry name" value="NUOK/Mnh_C1-like"/>
</dbReference>
<dbReference type="Pfam" id="PF00420">
    <property type="entry name" value="Oxidored_q2"/>
    <property type="match status" value="1"/>
</dbReference>
<dbReference type="NCBIfam" id="NF005929">
    <property type="entry name" value="PRK07946.1"/>
    <property type="match status" value="1"/>
</dbReference>
<comment type="caution">
    <text evidence="9">The sequence shown here is derived from an EMBL/GenBank/DDBJ whole genome shotgun (WGS) entry which is preliminary data.</text>
</comment>
<feature type="compositionally biased region" description="Basic and acidic residues" evidence="7">
    <location>
        <begin position="142"/>
        <end position="160"/>
    </location>
</feature>
<keyword evidence="5 8" id="KW-1133">Transmembrane helix</keyword>
<keyword evidence="6 8" id="KW-0472">Membrane</keyword>
<feature type="region of interest" description="Disordered" evidence="7">
    <location>
        <begin position="119"/>
        <end position="160"/>
    </location>
</feature>
<dbReference type="GO" id="GO:0005886">
    <property type="term" value="C:plasma membrane"/>
    <property type="evidence" value="ECO:0007669"/>
    <property type="project" value="UniProtKB-SubCell"/>
</dbReference>
<keyword evidence="3" id="KW-1003">Cell membrane</keyword>
<evidence type="ECO:0000256" key="3">
    <source>
        <dbReference type="ARBA" id="ARBA00022475"/>
    </source>
</evidence>
<evidence type="ECO:0000256" key="6">
    <source>
        <dbReference type="ARBA" id="ARBA00023136"/>
    </source>
</evidence>
<dbReference type="AlphaFoldDB" id="A0A934IAH0"/>
<keyword evidence="4 8" id="KW-0812">Transmembrane</keyword>
<evidence type="ECO:0000256" key="1">
    <source>
        <dbReference type="ARBA" id="ARBA00004651"/>
    </source>
</evidence>
<comment type="similarity">
    <text evidence="2">Belongs to the CPA3 antiporters (TC 2.A.63) subunit C family.</text>
</comment>
<evidence type="ECO:0000256" key="7">
    <source>
        <dbReference type="SAM" id="MobiDB-lite"/>
    </source>
</evidence>
<reference evidence="9" key="1">
    <citation type="submission" date="2020-12" db="EMBL/GenBank/DDBJ databases">
        <title>Genome public.</title>
        <authorList>
            <person name="Sun Q."/>
        </authorList>
    </citation>
    <scope>NUCLEOTIDE SEQUENCE</scope>
    <source>
        <strain evidence="9">CCM 8863</strain>
    </source>
</reference>
<feature type="transmembrane region" description="Helical" evidence="8">
    <location>
        <begin position="72"/>
        <end position="96"/>
    </location>
</feature>
<proteinExistence type="inferred from homology"/>
<evidence type="ECO:0000313" key="9">
    <source>
        <dbReference type="EMBL" id="MBI8990318.1"/>
    </source>
</evidence>
<feature type="transmembrane region" description="Helical" evidence="8">
    <location>
        <begin position="6"/>
        <end position="23"/>
    </location>
</feature>
<dbReference type="PANTHER" id="PTHR34583">
    <property type="entry name" value="ANTIPORTER SUBUNIT MNHC2-RELATED"/>
    <property type="match status" value="1"/>
</dbReference>
<gene>
    <name evidence="9" type="ORF">JDV75_11195</name>
</gene>
<protein>
    <submittedName>
        <fullName evidence="9">Na(+)/H(+) antiporter subunit C</fullName>
    </submittedName>
</protein>
<dbReference type="Proteomes" id="UP000645966">
    <property type="component" value="Unassembled WGS sequence"/>
</dbReference>
<evidence type="ECO:0000256" key="4">
    <source>
        <dbReference type="ARBA" id="ARBA00022692"/>
    </source>
</evidence>